<keyword evidence="2 3" id="KW-0802">TPR repeat</keyword>
<organism evidence="5 6">
    <name type="scientific">Pseudodesulfovibrio hydrargyri</name>
    <dbReference type="NCBI Taxonomy" id="2125990"/>
    <lineage>
        <taxon>Bacteria</taxon>
        <taxon>Pseudomonadati</taxon>
        <taxon>Thermodesulfobacteriota</taxon>
        <taxon>Desulfovibrionia</taxon>
        <taxon>Desulfovibrionales</taxon>
        <taxon>Desulfovibrionaceae</taxon>
    </lineage>
</organism>
<gene>
    <name evidence="5" type="primary">ycf3_5</name>
    <name evidence="5" type="ORF">BerOc1_02314</name>
</gene>
<dbReference type="PROSITE" id="PS50005">
    <property type="entry name" value="TPR"/>
    <property type="match status" value="3"/>
</dbReference>
<evidence type="ECO:0000256" key="4">
    <source>
        <dbReference type="SAM" id="MobiDB-lite"/>
    </source>
</evidence>
<feature type="compositionally biased region" description="Basic residues" evidence="4">
    <location>
        <begin position="13"/>
        <end position="23"/>
    </location>
</feature>
<comment type="caution">
    <text evidence="5">The sequence shown here is derived from an EMBL/GenBank/DDBJ whole genome shotgun (WGS) entry which is preliminary data.</text>
</comment>
<accession>A0A1J5NAX8</accession>
<feature type="repeat" description="TPR" evidence="3">
    <location>
        <begin position="227"/>
        <end position="260"/>
    </location>
</feature>
<dbReference type="SMART" id="SM00028">
    <property type="entry name" value="TPR"/>
    <property type="match status" value="3"/>
</dbReference>
<evidence type="ECO:0000313" key="5">
    <source>
        <dbReference type="EMBL" id="OIQ50383.1"/>
    </source>
</evidence>
<protein>
    <submittedName>
        <fullName evidence="5">Photosystem I assembly protein Ycf3</fullName>
    </submittedName>
</protein>
<dbReference type="Gene3D" id="1.25.40.10">
    <property type="entry name" value="Tetratricopeptide repeat domain"/>
    <property type="match status" value="2"/>
</dbReference>
<feature type="region of interest" description="Disordered" evidence="4">
    <location>
        <begin position="1"/>
        <end position="27"/>
    </location>
</feature>
<dbReference type="PANTHER" id="PTHR44523">
    <property type="entry name" value="TETRATRICOPEPTIDE REPEAT PROTEIN 13"/>
    <property type="match status" value="1"/>
</dbReference>
<evidence type="ECO:0000256" key="1">
    <source>
        <dbReference type="ARBA" id="ARBA00022737"/>
    </source>
</evidence>
<proteinExistence type="predicted"/>
<dbReference type="Pfam" id="PF07719">
    <property type="entry name" value="TPR_2"/>
    <property type="match status" value="1"/>
</dbReference>
<dbReference type="InterPro" id="IPR011990">
    <property type="entry name" value="TPR-like_helical_dom_sf"/>
</dbReference>
<dbReference type="PANTHER" id="PTHR44523:SF1">
    <property type="entry name" value="TETRATRICOPEPTIDE REPEAT PROTEIN 13"/>
    <property type="match status" value="1"/>
</dbReference>
<dbReference type="EMBL" id="LKAQ01000004">
    <property type="protein sequence ID" value="OIQ50383.1"/>
    <property type="molecule type" value="Genomic_DNA"/>
</dbReference>
<evidence type="ECO:0000313" key="6">
    <source>
        <dbReference type="Proteomes" id="UP000181901"/>
    </source>
</evidence>
<evidence type="ECO:0000256" key="2">
    <source>
        <dbReference type="ARBA" id="ARBA00022803"/>
    </source>
</evidence>
<name>A0A1J5NAX8_9BACT</name>
<dbReference type="Proteomes" id="UP000181901">
    <property type="component" value="Unassembled WGS sequence"/>
</dbReference>
<reference evidence="5 6" key="1">
    <citation type="submission" date="2015-09" db="EMBL/GenBank/DDBJ databases">
        <title>Genome of Desulfovibrio dechloracetivorans BerOc1, a mercury methylating strain isolated from highly hydrocarbons and metals contaminated coastal sediments.</title>
        <authorList>
            <person name="Goni Urriza M."/>
            <person name="Gassie C."/>
            <person name="Bouchez O."/>
            <person name="Klopp C."/>
            <person name="Ranchou-Peyruse A."/>
            <person name="Remy G."/>
        </authorList>
    </citation>
    <scope>NUCLEOTIDE SEQUENCE [LARGE SCALE GENOMIC DNA]</scope>
    <source>
        <strain evidence="5 6">BerOc1</strain>
    </source>
</reference>
<keyword evidence="6" id="KW-1185">Reference proteome</keyword>
<evidence type="ECO:0000256" key="3">
    <source>
        <dbReference type="PROSITE-ProRule" id="PRU00339"/>
    </source>
</evidence>
<feature type="repeat" description="TPR" evidence="3">
    <location>
        <begin position="155"/>
        <end position="188"/>
    </location>
</feature>
<dbReference type="AlphaFoldDB" id="A0A1J5NAX8"/>
<dbReference type="InterPro" id="IPR019734">
    <property type="entry name" value="TPR_rpt"/>
</dbReference>
<dbReference type="InterPro" id="IPR013105">
    <property type="entry name" value="TPR_2"/>
</dbReference>
<dbReference type="Pfam" id="PF13181">
    <property type="entry name" value="TPR_8"/>
    <property type="match status" value="1"/>
</dbReference>
<dbReference type="Pfam" id="PF13176">
    <property type="entry name" value="TPR_7"/>
    <property type="match status" value="1"/>
</dbReference>
<keyword evidence="1" id="KW-0677">Repeat</keyword>
<feature type="repeat" description="TPR" evidence="3">
    <location>
        <begin position="193"/>
        <end position="226"/>
    </location>
</feature>
<dbReference type="SUPFAM" id="SSF48452">
    <property type="entry name" value="TPR-like"/>
    <property type="match status" value="1"/>
</dbReference>
<sequence length="275" mass="31232">MTAEEILTLGPAPKKKNGRKKRPKIPEDVRVEKISGAFSTESVSQVGTGTTQRKTVQKAYWFAEEGEPDEDGTRIILVRPLNSKNVPTGPREPVTLPDFLSRFSPEIEFYHAEVFPRMRELKDTIVRAEEQRDQGAYYSAQFEFEAALGLDVQNVRANFGLGLTYMARGDAEKADDIFKRVVSLDATFAPEHKHLFNEFGISLRKSGLTDQAVEYYSRALTITEDDENLFYNIARAYYERGDEAECRENLQRALELDPNLDVALQFMEFLEGKTG</sequence>